<name>A0A402AA01_9CHLR</name>
<protein>
    <submittedName>
        <fullName evidence="1">Uncharacterized protein</fullName>
    </submittedName>
</protein>
<comment type="caution">
    <text evidence="1">The sequence shown here is derived from an EMBL/GenBank/DDBJ whole genome shotgun (WGS) entry which is preliminary data.</text>
</comment>
<dbReference type="OrthoDB" id="165031at2"/>
<gene>
    <name evidence="1" type="ORF">KTT_58660</name>
</gene>
<evidence type="ECO:0000313" key="1">
    <source>
        <dbReference type="EMBL" id="GCE16007.1"/>
    </source>
</evidence>
<dbReference type="AlphaFoldDB" id="A0A402AA01"/>
<dbReference type="Proteomes" id="UP000287352">
    <property type="component" value="Unassembled WGS sequence"/>
</dbReference>
<evidence type="ECO:0000313" key="2">
    <source>
        <dbReference type="Proteomes" id="UP000287352"/>
    </source>
</evidence>
<sequence>MRPTAGGLHICAFDQGCGVLLVDVESETTVRCDRDGNPQYYCLAGQHIFSVDAEGNTYLSDGFAVLEIYPSVREPRSASRQGLTDG</sequence>
<organism evidence="1 2">
    <name type="scientific">Tengunoibacter tsumagoiensis</name>
    <dbReference type="NCBI Taxonomy" id="2014871"/>
    <lineage>
        <taxon>Bacteria</taxon>
        <taxon>Bacillati</taxon>
        <taxon>Chloroflexota</taxon>
        <taxon>Ktedonobacteria</taxon>
        <taxon>Ktedonobacterales</taxon>
        <taxon>Dictyobacteraceae</taxon>
        <taxon>Tengunoibacter</taxon>
    </lineage>
</organism>
<dbReference type="RefSeq" id="WP_126583396.1">
    <property type="nucleotide sequence ID" value="NZ_BIFR01000002.1"/>
</dbReference>
<proteinExistence type="predicted"/>
<accession>A0A402AA01</accession>
<reference evidence="2" key="1">
    <citation type="submission" date="2018-12" db="EMBL/GenBank/DDBJ databases">
        <title>Tengunoibacter tsumagoiensis gen. nov., sp. nov., Dictyobacter kobayashii sp. nov., D. alpinus sp. nov., and D. joshuensis sp. nov. and description of Dictyobacteraceae fam. nov. within the order Ktedonobacterales isolated from Tengu-no-mugimeshi.</title>
        <authorList>
            <person name="Wang C.M."/>
            <person name="Zheng Y."/>
            <person name="Sakai Y."/>
            <person name="Toyoda A."/>
            <person name="Minakuchi Y."/>
            <person name="Abe K."/>
            <person name="Yokota A."/>
            <person name="Yabe S."/>
        </authorList>
    </citation>
    <scope>NUCLEOTIDE SEQUENCE [LARGE SCALE GENOMIC DNA]</scope>
    <source>
        <strain evidence="2">Uno3</strain>
    </source>
</reference>
<dbReference type="EMBL" id="BIFR01000002">
    <property type="protein sequence ID" value="GCE16007.1"/>
    <property type="molecule type" value="Genomic_DNA"/>
</dbReference>
<keyword evidence="2" id="KW-1185">Reference proteome</keyword>